<dbReference type="Proteomes" id="UP000054350">
    <property type="component" value="Unassembled WGS sequence"/>
</dbReference>
<accession>A0A0L0RVV0</accession>
<keyword evidence="4" id="KW-1185">Reference proteome</keyword>
<dbReference type="Pfam" id="PF04824">
    <property type="entry name" value="Rad21_Rec8"/>
    <property type="match status" value="1"/>
</dbReference>
<name>A0A0L0RVV0_ALLM3</name>
<feature type="region of interest" description="Disordered" evidence="1">
    <location>
        <begin position="19"/>
        <end position="80"/>
    </location>
</feature>
<proteinExistence type="predicted"/>
<dbReference type="EMBL" id="GG745328">
    <property type="protein sequence ID" value="KNE54438.1"/>
    <property type="molecule type" value="Genomic_DNA"/>
</dbReference>
<evidence type="ECO:0000313" key="4">
    <source>
        <dbReference type="Proteomes" id="UP000054350"/>
    </source>
</evidence>
<evidence type="ECO:0000259" key="2">
    <source>
        <dbReference type="Pfam" id="PF04824"/>
    </source>
</evidence>
<organism evidence="3 4">
    <name type="scientific">Allomyces macrogynus (strain ATCC 38327)</name>
    <name type="common">Allomyces javanicus var. macrogynus</name>
    <dbReference type="NCBI Taxonomy" id="578462"/>
    <lineage>
        <taxon>Eukaryota</taxon>
        <taxon>Fungi</taxon>
        <taxon>Fungi incertae sedis</taxon>
        <taxon>Blastocladiomycota</taxon>
        <taxon>Blastocladiomycetes</taxon>
        <taxon>Blastocladiales</taxon>
        <taxon>Blastocladiaceae</taxon>
        <taxon>Allomyces</taxon>
    </lineage>
</organism>
<dbReference type="STRING" id="578462.A0A0L0RVV0"/>
<sequence length="220" mass="23353">MDLAQPLMADLDPDLAEAMRTPHGPVVAPPLAPEEAEVPPPEIEEFLPSPSPPPAPEMENEVPALPAPPVPPVPPSPLAPEAARLAETPRLDSGVSPILPPHIPEAMTPSITEVETMPPLRLPSEEPVPFPEAPESPVAPPAEYMSRVEQESQHFLGFEDSLMDAADTSTPLFDDVVAAAGHARRAAAEGLFHVLALTSRGILRVAQDVPFGSIEIEPLH</sequence>
<evidence type="ECO:0000313" key="3">
    <source>
        <dbReference type="EMBL" id="KNE54438.1"/>
    </source>
</evidence>
<feature type="compositionally biased region" description="Acidic residues" evidence="1">
    <location>
        <begin position="34"/>
        <end position="45"/>
    </location>
</feature>
<reference evidence="4" key="2">
    <citation type="submission" date="2009-11" db="EMBL/GenBank/DDBJ databases">
        <title>The Genome Sequence of Allomyces macrogynus strain ATCC 38327.</title>
        <authorList>
            <consortium name="The Broad Institute Genome Sequencing Platform"/>
            <person name="Russ C."/>
            <person name="Cuomo C."/>
            <person name="Shea T."/>
            <person name="Young S.K."/>
            <person name="Zeng Q."/>
            <person name="Koehrsen M."/>
            <person name="Haas B."/>
            <person name="Borodovsky M."/>
            <person name="Guigo R."/>
            <person name="Alvarado L."/>
            <person name="Berlin A."/>
            <person name="Borenstein D."/>
            <person name="Chen Z."/>
            <person name="Engels R."/>
            <person name="Freedman E."/>
            <person name="Gellesch M."/>
            <person name="Goldberg J."/>
            <person name="Griggs A."/>
            <person name="Gujja S."/>
            <person name="Heiman D."/>
            <person name="Hepburn T."/>
            <person name="Howarth C."/>
            <person name="Jen D."/>
            <person name="Larson L."/>
            <person name="Lewis B."/>
            <person name="Mehta T."/>
            <person name="Park D."/>
            <person name="Pearson M."/>
            <person name="Roberts A."/>
            <person name="Saif S."/>
            <person name="Shenoy N."/>
            <person name="Sisk P."/>
            <person name="Stolte C."/>
            <person name="Sykes S."/>
            <person name="Walk T."/>
            <person name="White J."/>
            <person name="Yandava C."/>
            <person name="Burger G."/>
            <person name="Gray M.W."/>
            <person name="Holland P.W.H."/>
            <person name="King N."/>
            <person name="Lang F.B.F."/>
            <person name="Roger A.J."/>
            <person name="Ruiz-Trillo I."/>
            <person name="Lander E."/>
            <person name="Nusbaum C."/>
        </authorList>
    </citation>
    <scope>NUCLEOTIDE SEQUENCE [LARGE SCALE GENOMIC DNA]</scope>
    <source>
        <strain evidence="4">ATCC 38327</strain>
    </source>
</reference>
<dbReference type="InterPro" id="IPR006909">
    <property type="entry name" value="Rad21/Rec8_C_eu"/>
</dbReference>
<feature type="domain" description="Rad21/Rec8-like protein C-terminal eukaryotic" evidence="2">
    <location>
        <begin position="179"/>
        <end position="218"/>
    </location>
</feature>
<dbReference type="Gene3D" id="1.10.10.580">
    <property type="entry name" value="Structural maintenance of chromosome 1. Chain E"/>
    <property type="match status" value="1"/>
</dbReference>
<feature type="compositionally biased region" description="Pro residues" evidence="1">
    <location>
        <begin position="65"/>
        <end position="78"/>
    </location>
</feature>
<dbReference type="InterPro" id="IPR023093">
    <property type="entry name" value="ScpA-like_C"/>
</dbReference>
<gene>
    <name evidence="3" type="ORF">AMAG_00412</name>
</gene>
<dbReference type="OrthoDB" id="10071381at2759"/>
<dbReference type="AlphaFoldDB" id="A0A0L0RVV0"/>
<evidence type="ECO:0000256" key="1">
    <source>
        <dbReference type="SAM" id="MobiDB-lite"/>
    </source>
</evidence>
<reference evidence="3 4" key="1">
    <citation type="submission" date="2009-11" db="EMBL/GenBank/DDBJ databases">
        <title>Annotation of Allomyces macrogynus ATCC 38327.</title>
        <authorList>
            <consortium name="The Broad Institute Genome Sequencing Platform"/>
            <person name="Russ C."/>
            <person name="Cuomo C."/>
            <person name="Burger G."/>
            <person name="Gray M.W."/>
            <person name="Holland P.W.H."/>
            <person name="King N."/>
            <person name="Lang F.B.F."/>
            <person name="Roger A.J."/>
            <person name="Ruiz-Trillo I."/>
            <person name="Young S.K."/>
            <person name="Zeng Q."/>
            <person name="Gargeya S."/>
            <person name="Fitzgerald M."/>
            <person name="Haas B."/>
            <person name="Abouelleil A."/>
            <person name="Alvarado L."/>
            <person name="Arachchi H.M."/>
            <person name="Berlin A."/>
            <person name="Chapman S.B."/>
            <person name="Gearin G."/>
            <person name="Goldberg J."/>
            <person name="Griggs A."/>
            <person name="Gujja S."/>
            <person name="Hansen M."/>
            <person name="Heiman D."/>
            <person name="Howarth C."/>
            <person name="Larimer J."/>
            <person name="Lui A."/>
            <person name="MacDonald P.J.P."/>
            <person name="McCowen C."/>
            <person name="Montmayeur A."/>
            <person name="Murphy C."/>
            <person name="Neiman D."/>
            <person name="Pearson M."/>
            <person name="Priest M."/>
            <person name="Roberts A."/>
            <person name="Saif S."/>
            <person name="Shea T."/>
            <person name="Sisk P."/>
            <person name="Stolte C."/>
            <person name="Sykes S."/>
            <person name="Wortman J."/>
            <person name="Nusbaum C."/>
            <person name="Birren B."/>
        </authorList>
    </citation>
    <scope>NUCLEOTIDE SEQUENCE [LARGE SCALE GENOMIC DNA]</scope>
    <source>
        <strain evidence="3 4">ATCC 38327</strain>
    </source>
</reference>
<dbReference type="VEuPathDB" id="FungiDB:AMAG_00412"/>
<protein>
    <recommendedName>
        <fullName evidence="2">Rad21/Rec8-like protein C-terminal eukaryotic domain-containing protein</fullName>
    </recommendedName>
</protein>